<feature type="transmembrane region" description="Helical" evidence="7">
    <location>
        <begin position="796"/>
        <end position="819"/>
    </location>
</feature>
<comment type="subcellular location">
    <subcellularLocation>
        <location evidence="1">Cell membrane</location>
        <topology evidence="1">Multi-pass membrane protein</topology>
    </subcellularLocation>
</comment>
<proteinExistence type="inferred from homology"/>
<protein>
    <submittedName>
        <fullName evidence="10">Permease</fullName>
    </submittedName>
</protein>
<feature type="transmembrane region" description="Helical" evidence="7">
    <location>
        <begin position="439"/>
        <end position="460"/>
    </location>
</feature>
<evidence type="ECO:0000256" key="8">
    <source>
        <dbReference type="SAM" id="SignalP"/>
    </source>
</evidence>
<feature type="transmembrane region" description="Helical" evidence="7">
    <location>
        <begin position="286"/>
        <end position="311"/>
    </location>
</feature>
<keyword evidence="11" id="KW-1185">Reference proteome</keyword>
<gene>
    <name evidence="10" type="ORF">C1I93_22185</name>
</gene>
<evidence type="ECO:0000256" key="6">
    <source>
        <dbReference type="ARBA" id="ARBA00038076"/>
    </source>
</evidence>
<feature type="transmembrane region" description="Helical" evidence="7">
    <location>
        <begin position="492"/>
        <end position="513"/>
    </location>
</feature>
<accession>A0A2W2CSI6</accession>
<dbReference type="GO" id="GO:0005886">
    <property type="term" value="C:plasma membrane"/>
    <property type="evidence" value="ECO:0007669"/>
    <property type="project" value="UniProtKB-SubCell"/>
</dbReference>
<sequence>MGLLAALGLVAALLVTAAPRLADGYADAGLRADVNRLPHQVRDVTIAVAMRPDRPGTAAAGQTSLDGFAEALPQPLPALVDRRWYAAALPEEQLRATGDEPPMNGGAVKNIGLRAQTGVPEAAELTAGRWPRTPGGGAAELAVSAAVAETLSLRPGTRLRLAGPQGVAQAQVVGVFTARDAGDHVWDDLRLALDPLVPVADGDPYLAGAVTDWTGLDLVSAASGVAADHSWRYRLDERRLDTSMLAEVTEAVTHSRRIEWVPESTVQTSLDSALSRFADQLRTVRALLAVVQAGLIASVLGLILLAARLAVRRRRDELALLRARGAALATIGGRTLAEAALVQPLAVLVGVLIGSRVPGPAHGLPWLAVLLAVSTTAVVPVLAMVAHRRVATVTGRSDVVRQRPSVRRLTAEASVLMLAGLGVLLLRRRGLDTAGGVDAYLVSVPVLVALAAALVAIRLLPWPLRLAGRFGARARGAVLFLGVARAGRGAPVALGPLAVLIVAVSTGVFGAVVTTNVSAARDRAATLTVPADALLTGYSFAPDAGAALTEVSGVRAVARMWVDSNRRLLSGTEVGARSFGQARVLVVDGAAFAEVVARSGVDVDVPAALRTAVRADTPVPALVSTQVAAELDGAAVADVQGRLYGFRVAGVVDTFPGVGLGVERFVVLPWQALTEYAYAPIVPNRYLVAGDDIDRARLLAVADDAQRRRQSDVLGVEVTRPELPAALETWRAYRQSLARTGANEVLTLTFTAGAVGGTALALLAVGFTVIADAAGRGRMLSRLRTLGMSAVHGRRLLVYELVPLVVVAAVVGTVVGALLPRLLGPTLGLSAFVPDVALPQRLDPLVVGGVLALVVLGLVAGLVVESLVNRRQRLGEVLRLGEENG</sequence>
<feature type="transmembrane region" description="Helical" evidence="7">
    <location>
        <begin position="406"/>
        <end position="427"/>
    </location>
</feature>
<evidence type="ECO:0000313" key="11">
    <source>
        <dbReference type="Proteomes" id="UP000248627"/>
    </source>
</evidence>
<comment type="caution">
    <text evidence="10">The sequence shown here is derived from an EMBL/GenBank/DDBJ whole genome shotgun (WGS) entry which is preliminary data.</text>
</comment>
<dbReference type="PANTHER" id="PTHR30572:SF4">
    <property type="entry name" value="ABC TRANSPORTER PERMEASE YTRF"/>
    <property type="match status" value="1"/>
</dbReference>
<dbReference type="PANTHER" id="PTHR30572">
    <property type="entry name" value="MEMBRANE COMPONENT OF TRANSPORTER-RELATED"/>
    <property type="match status" value="1"/>
</dbReference>
<name>A0A2W2CSI6_9ACTN</name>
<dbReference type="GO" id="GO:0022857">
    <property type="term" value="F:transmembrane transporter activity"/>
    <property type="evidence" value="ECO:0007669"/>
    <property type="project" value="TreeGrafter"/>
</dbReference>
<dbReference type="Proteomes" id="UP000248627">
    <property type="component" value="Unassembled WGS sequence"/>
</dbReference>
<dbReference type="AlphaFoldDB" id="A0A2W2CSI6"/>
<dbReference type="EMBL" id="POTX01000182">
    <property type="protein sequence ID" value="PZF90987.1"/>
    <property type="molecule type" value="Genomic_DNA"/>
</dbReference>
<dbReference type="Pfam" id="PF02687">
    <property type="entry name" value="FtsX"/>
    <property type="match status" value="1"/>
</dbReference>
<evidence type="ECO:0000256" key="5">
    <source>
        <dbReference type="ARBA" id="ARBA00023136"/>
    </source>
</evidence>
<evidence type="ECO:0000313" key="10">
    <source>
        <dbReference type="EMBL" id="PZF90987.1"/>
    </source>
</evidence>
<feature type="signal peptide" evidence="8">
    <location>
        <begin position="1"/>
        <end position="22"/>
    </location>
</feature>
<evidence type="ECO:0000256" key="1">
    <source>
        <dbReference type="ARBA" id="ARBA00004651"/>
    </source>
</evidence>
<keyword evidence="5 7" id="KW-0472">Membrane</keyword>
<evidence type="ECO:0000256" key="3">
    <source>
        <dbReference type="ARBA" id="ARBA00022692"/>
    </source>
</evidence>
<organism evidence="10 11">
    <name type="scientific">Micromonospora endophytica</name>
    <dbReference type="NCBI Taxonomy" id="515350"/>
    <lineage>
        <taxon>Bacteria</taxon>
        <taxon>Bacillati</taxon>
        <taxon>Actinomycetota</taxon>
        <taxon>Actinomycetes</taxon>
        <taxon>Micromonosporales</taxon>
        <taxon>Micromonosporaceae</taxon>
        <taxon>Micromonospora</taxon>
    </lineage>
</organism>
<keyword evidence="2" id="KW-1003">Cell membrane</keyword>
<feature type="transmembrane region" description="Helical" evidence="7">
    <location>
        <begin position="745"/>
        <end position="775"/>
    </location>
</feature>
<keyword evidence="4 7" id="KW-1133">Transmembrane helix</keyword>
<keyword evidence="3 7" id="KW-0812">Transmembrane</keyword>
<feature type="transmembrane region" description="Helical" evidence="7">
    <location>
        <begin position="331"/>
        <end position="354"/>
    </location>
</feature>
<keyword evidence="8" id="KW-0732">Signal</keyword>
<evidence type="ECO:0000256" key="2">
    <source>
        <dbReference type="ARBA" id="ARBA00022475"/>
    </source>
</evidence>
<comment type="similarity">
    <text evidence="6">Belongs to the ABC-4 integral membrane protein family.</text>
</comment>
<feature type="transmembrane region" description="Helical" evidence="7">
    <location>
        <begin position="845"/>
        <end position="864"/>
    </location>
</feature>
<reference evidence="10 11" key="1">
    <citation type="submission" date="2018-01" db="EMBL/GenBank/DDBJ databases">
        <title>Draft genome sequence of Jishengella endophytica.</title>
        <authorList>
            <person name="Sahin N."/>
            <person name="Ay H."/>
            <person name="Saygin H."/>
        </authorList>
    </citation>
    <scope>NUCLEOTIDE SEQUENCE [LARGE SCALE GENOMIC DNA]</scope>
    <source>
        <strain evidence="10 11">DSM 45430</strain>
    </source>
</reference>
<feature type="transmembrane region" description="Helical" evidence="7">
    <location>
        <begin position="366"/>
        <end position="385"/>
    </location>
</feature>
<feature type="chain" id="PRO_5015867088" evidence="8">
    <location>
        <begin position="23"/>
        <end position="885"/>
    </location>
</feature>
<feature type="domain" description="ABC3 transporter permease C-terminal" evidence="9">
    <location>
        <begin position="757"/>
        <end position="863"/>
    </location>
</feature>
<dbReference type="InterPro" id="IPR050250">
    <property type="entry name" value="Macrolide_Exporter_MacB"/>
</dbReference>
<evidence type="ECO:0000256" key="7">
    <source>
        <dbReference type="SAM" id="Phobius"/>
    </source>
</evidence>
<evidence type="ECO:0000259" key="9">
    <source>
        <dbReference type="Pfam" id="PF02687"/>
    </source>
</evidence>
<dbReference type="InterPro" id="IPR003838">
    <property type="entry name" value="ABC3_permease_C"/>
</dbReference>
<evidence type="ECO:0000256" key="4">
    <source>
        <dbReference type="ARBA" id="ARBA00022989"/>
    </source>
</evidence>